<name>A0A7I8D694_9BACL</name>
<protein>
    <submittedName>
        <fullName evidence="1">Uncharacterized protein</fullName>
    </submittedName>
</protein>
<evidence type="ECO:0000313" key="1">
    <source>
        <dbReference type="EMBL" id="BCJ85678.1"/>
    </source>
</evidence>
<accession>A0A7I8D694</accession>
<dbReference type="KEGG" id="eff:skT53_06630"/>
<sequence length="93" mass="10412">MGPFEKYVRNPILGPQGDAWEAKDLFNPTAIVENGKVYLGQTARLCLATSKDLLLWEKHGALFPGWNQEPNYEWSKSGAIVPQRINGQAEARI</sequence>
<evidence type="ECO:0000313" key="2">
    <source>
        <dbReference type="Proteomes" id="UP000593802"/>
    </source>
</evidence>
<dbReference type="InterPro" id="IPR023296">
    <property type="entry name" value="Glyco_hydro_beta-prop_sf"/>
</dbReference>
<dbReference type="Gene3D" id="2.115.10.20">
    <property type="entry name" value="Glycosyl hydrolase domain, family 43"/>
    <property type="match status" value="2"/>
</dbReference>
<reference evidence="1 2" key="1">
    <citation type="submission" date="2020-08" db="EMBL/GenBank/DDBJ databases">
        <title>Complete Genome Sequence of Effusibacillus dendaii Strain skT53, Isolated from Farmland soil.</title>
        <authorList>
            <person name="Konishi T."/>
            <person name="Kawasaki H."/>
        </authorList>
    </citation>
    <scope>NUCLEOTIDE SEQUENCE [LARGE SCALE GENOMIC DNA]</scope>
    <source>
        <strain evidence="2">skT53</strain>
    </source>
</reference>
<dbReference type="EMBL" id="AP023366">
    <property type="protein sequence ID" value="BCJ85678.1"/>
    <property type="molecule type" value="Genomic_DNA"/>
</dbReference>
<proteinExistence type="predicted"/>
<organism evidence="1 2">
    <name type="scientific">Effusibacillus dendaii</name>
    <dbReference type="NCBI Taxonomy" id="2743772"/>
    <lineage>
        <taxon>Bacteria</taxon>
        <taxon>Bacillati</taxon>
        <taxon>Bacillota</taxon>
        <taxon>Bacilli</taxon>
        <taxon>Bacillales</taxon>
        <taxon>Alicyclobacillaceae</taxon>
        <taxon>Effusibacillus</taxon>
    </lineage>
</organism>
<keyword evidence="2" id="KW-1185">Reference proteome</keyword>
<dbReference type="SUPFAM" id="SSF75005">
    <property type="entry name" value="Arabinanase/levansucrase/invertase"/>
    <property type="match status" value="1"/>
</dbReference>
<gene>
    <name evidence="1" type="ORF">skT53_06630</name>
</gene>
<dbReference type="Proteomes" id="UP000593802">
    <property type="component" value="Chromosome"/>
</dbReference>
<dbReference type="AlphaFoldDB" id="A0A7I8D694"/>